<protein>
    <recommendedName>
        <fullName evidence="3">Polyketide cyclase</fullName>
    </recommendedName>
</protein>
<evidence type="ECO:0000313" key="2">
    <source>
        <dbReference type="Proteomes" id="UP000286208"/>
    </source>
</evidence>
<name>A0A3S3AE18_9NOCA</name>
<dbReference type="Proteomes" id="UP000286208">
    <property type="component" value="Unassembled WGS sequence"/>
</dbReference>
<sequence length="151" mass="16762">MARTLETSETVVIDRPLPEVFRYMTNPDNLPEWSSNVIEYKVLSGAPNEVGAVMDVTVRVAGVRIHATEELSDYQENKVLRIRSKESKIGYDREIDFASDGDGATQVTFRQKADAGSGLFKFADAVVVKMYARDVRSNLENAKAILESADS</sequence>
<reference evidence="1 2" key="1">
    <citation type="submission" date="2018-11" db="EMBL/GenBank/DDBJ databases">
        <title>Rhodococcus spongicola sp. nov. and Rhodococcus xishaensis sp. nov. from marine sponges.</title>
        <authorList>
            <person name="Li L."/>
            <person name="Lin H.W."/>
        </authorList>
    </citation>
    <scope>NUCLEOTIDE SEQUENCE [LARGE SCALE GENOMIC DNA]</scope>
    <source>
        <strain evidence="1 2">CCTCC AB2014297</strain>
    </source>
</reference>
<dbReference type="AlphaFoldDB" id="A0A3S3AE18"/>
<accession>A0A3S3AE18</accession>
<dbReference type="InterPro" id="IPR019587">
    <property type="entry name" value="Polyketide_cyclase/dehydratase"/>
</dbReference>
<dbReference type="Gene3D" id="3.30.530.20">
    <property type="match status" value="1"/>
</dbReference>
<dbReference type="Pfam" id="PF10604">
    <property type="entry name" value="Polyketide_cyc2"/>
    <property type="match status" value="1"/>
</dbReference>
<comment type="caution">
    <text evidence="1">The sequence shown here is derived from an EMBL/GenBank/DDBJ whole genome shotgun (WGS) entry which is preliminary data.</text>
</comment>
<dbReference type="InterPro" id="IPR023393">
    <property type="entry name" value="START-like_dom_sf"/>
</dbReference>
<proteinExistence type="predicted"/>
<keyword evidence="2" id="KW-1185">Reference proteome</keyword>
<evidence type="ECO:0000313" key="1">
    <source>
        <dbReference type="EMBL" id="RVW08001.1"/>
    </source>
</evidence>
<dbReference type="EMBL" id="RKLP01000010">
    <property type="protein sequence ID" value="RVW08001.1"/>
    <property type="molecule type" value="Genomic_DNA"/>
</dbReference>
<dbReference type="RefSeq" id="WP_127917634.1">
    <property type="nucleotide sequence ID" value="NZ_RKLP01000010.1"/>
</dbReference>
<gene>
    <name evidence="1" type="ORF">EGT67_18925</name>
</gene>
<dbReference type="OrthoDB" id="5951835at2"/>
<organism evidence="1 2">
    <name type="scientific">Prescottella agglutinans</name>
    <dbReference type="NCBI Taxonomy" id="1644129"/>
    <lineage>
        <taxon>Bacteria</taxon>
        <taxon>Bacillati</taxon>
        <taxon>Actinomycetota</taxon>
        <taxon>Actinomycetes</taxon>
        <taxon>Mycobacteriales</taxon>
        <taxon>Nocardiaceae</taxon>
        <taxon>Prescottella</taxon>
    </lineage>
</organism>
<evidence type="ECO:0008006" key="3">
    <source>
        <dbReference type="Google" id="ProtNLM"/>
    </source>
</evidence>
<dbReference type="SUPFAM" id="SSF55961">
    <property type="entry name" value="Bet v1-like"/>
    <property type="match status" value="1"/>
</dbReference>